<dbReference type="AlphaFoldDB" id="A0A2T0Q2T0"/>
<dbReference type="OrthoDB" id="3481930at2"/>
<dbReference type="RefSeq" id="WP_106248152.1">
    <property type="nucleotide sequence ID" value="NZ_PVZC01000005.1"/>
</dbReference>
<feature type="region of interest" description="Disordered" evidence="1">
    <location>
        <begin position="47"/>
        <end position="87"/>
    </location>
</feature>
<evidence type="ECO:0000256" key="1">
    <source>
        <dbReference type="SAM" id="MobiDB-lite"/>
    </source>
</evidence>
<evidence type="ECO:0000313" key="3">
    <source>
        <dbReference type="Proteomes" id="UP000237846"/>
    </source>
</evidence>
<reference evidence="2 3" key="1">
    <citation type="submission" date="2018-03" db="EMBL/GenBank/DDBJ databases">
        <title>Genomic Encyclopedia of Archaeal and Bacterial Type Strains, Phase II (KMG-II): from individual species to whole genera.</title>
        <authorList>
            <person name="Goeker M."/>
        </authorList>
    </citation>
    <scope>NUCLEOTIDE SEQUENCE [LARGE SCALE GENOMIC DNA]</scope>
    <source>
        <strain evidence="2 3">DSM 45601</strain>
    </source>
</reference>
<organism evidence="2 3">
    <name type="scientific">Allonocardiopsis opalescens</name>
    <dbReference type="NCBI Taxonomy" id="1144618"/>
    <lineage>
        <taxon>Bacteria</taxon>
        <taxon>Bacillati</taxon>
        <taxon>Actinomycetota</taxon>
        <taxon>Actinomycetes</taxon>
        <taxon>Streptosporangiales</taxon>
        <taxon>Allonocardiopsis</taxon>
    </lineage>
</organism>
<keyword evidence="3" id="KW-1185">Reference proteome</keyword>
<gene>
    <name evidence="2" type="ORF">CLV72_105454</name>
</gene>
<protein>
    <submittedName>
        <fullName evidence="2">Putative ATP-grasp target RiPP</fullName>
    </submittedName>
</protein>
<dbReference type="NCBIfam" id="TIGR04186">
    <property type="entry name" value="GRASP_targ"/>
    <property type="match status" value="1"/>
</dbReference>
<dbReference type="InterPro" id="IPR026496">
    <property type="entry name" value="GRASP_targ"/>
</dbReference>
<sequence length="87" mass="9177">MEPARGPLPWGLSRLTDRLPVPGPIGRAELDPVTQTARCYDDAGQVIELGKHGTNKETSTTSYSGGSDGSKPQSQSADDSTTDYAPD</sequence>
<evidence type="ECO:0000313" key="2">
    <source>
        <dbReference type="EMBL" id="PRX98101.1"/>
    </source>
</evidence>
<dbReference type="Pfam" id="PF14408">
    <property type="entry name" value="Actino_peptide"/>
    <property type="match status" value="1"/>
</dbReference>
<comment type="caution">
    <text evidence="2">The sequence shown here is derived from an EMBL/GenBank/DDBJ whole genome shotgun (WGS) entry which is preliminary data.</text>
</comment>
<proteinExistence type="predicted"/>
<feature type="region of interest" description="Disordered" evidence="1">
    <location>
        <begin position="1"/>
        <end position="29"/>
    </location>
</feature>
<feature type="compositionally biased region" description="Polar residues" evidence="1">
    <location>
        <begin position="71"/>
        <end position="87"/>
    </location>
</feature>
<dbReference type="InterPro" id="IPR025843">
    <property type="entry name" value="Actino_peptide"/>
</dbReference>
<accession>A0A2T0Q2T0</accession>
<dbReference type="EMBL" id="PVZC01000005">
    <property type="protein sequence ID" value="PRX98101.1"/>
    <property type="molecule type" value="Genomic_DNA"/>
</dbReference>
<name>A0A2T0Q2T0_9ACTN</name>
<dbReference type="Proteomes" id="UP000237846">
    <property type="component" value="Unassembled WGS sequence"/>
</dbReference>